<reference evidence="2" key="1">
    <citation type="journal article" date="2003" name="Genome Biol.">
        <title>An integrated gene annotation and transcriptional profiling approach towards the full gene content of the Drosophila genome.</title>
        <authorList>
            <person name="Hild M."/>
            <person name="Beckmann B."/>
            <person name="Haas S.A."/>
            <person name="Koch B."/>
            <person name="Solovyev V."/>
            <person name="Busold C."/>
            <person name="Fellenberg K."/>
            <person name="Boutros M."/>
            <person name="Vingron M."/>
            <person name="Sauer F."/>
            <person name="Hoheisel J.D."/>
            <person name="Paro R."/>
        </authorList>
    </citation>
    <scope>NUCLEOTIDE SEQUENCE</scope>
</reference>
<evidence type="ECO:0000256" key="1">
    <source>
        <dbReference type="SAM" id="MobiDB-lite"/>
    </source>
</evidence>
<feature type="region of interest" description="Disordered" evidence="1">
    <location>
        <begin position="84"/>
        <end position="111"/>
    </location>
</feature>
<gene>
    <name evidence="2" type="ORF">HDC07650</name>
</gene>
<organism evidence="2">
    <name type="scientific">Drosophila melanogaster</name>
    <name type="common">Fruit fly</name>
    <dbReference type="NCBI Taxonomy" id="7227"/>
    <lineage>
        <taxon>Eukaryota</taxon>
        <taxon>Metazoa</taxon>
        <taxon>Ecdysozoa</taxon>
        <taxon>Arthropoda</taxon>
        <taxon>Hexapoda</taxon>
        <taxon>Insecta</taxon>
        <taxon>Pterygota</taxon>
        <taxon>Neoptera</taxon>
        <taxon>Endopterygota</taxon>
        <taxon>Diptera</taxon>
        <taxon>Brachycera</taxon>
        <taxon>Muscomorpha</taxon>
        <taxon>Ephydroidea</taxon>
        <taxon>Drosophilidae</taxon>
        <taxon>Drosophila</taxon>
        <taxon>Sophophora</taxon>
    </lineage>
</organism>
<proteinExistence type="predicted"/>
<sequence length="111" mass="12725">MWRIVRVSGVGGQPRWSQAERCLARGRYTLPHNILNPFRPAEGPSEGKARTWRVSKGQWRQWTVQVVPGRALPRPRPGRLVVCAKEQSGPRRQGGAGETLQEQRDRRRSYL</sequence>
<protein>
    <submittedName>
        <fullName evidence="2">HDC07650</fullName>
    </submittedName>
</protein>
<accession>Q6IM28</accession>
<dbReference type="EMBL" id="BK001838">
    <property type="protein sequence ID" value="DAA02682.1"/>
    <property type="molecule type" value="Genomic_DNA"/>
</dbReference>
<evidence type="ECO:0000313" key="2">
    <source>
        <dbReference type="EMBL" id="DAA02682.1"/>
    </source>
</evidence>
<dbReference type="AlphaFoldDB" id="Q6IM28"/>
<name>Q6IM28_DROME</name>